<comment type="function">
    <text evidence="6">Essential component of the PAM complex, a complex required for the translocation of transit peptide-containing proteins from the inner membrane into the mitochondrial matrix in an ATP-dependent manner.</text>
</comment>
<dbReference type="SUPFAM" id="SSF58014">
    <property type="entry name" value="Coiled-coil domain of nucleotide exchange factor GrpE"/>
    <property type="match status" value="1"/>
</dbReference>
<dbReference type="InterPro" id="IPR013805">
    <property type="entry name" value="GrpE_CC"/>
</dbReference>
<dbReference type="GO" id="GO:0000774">
    <property type="term" value="F:adenyl-nucleotide exchange factor activity"/>
    <property type="evidence" value="ECO:0007669"/>
    <property type="project" value="InterPro"/>
</dbReference>
<feature type="compositionally biased region" description="Basic and acidic residues" evidence="8">
    <location>
        <begin position="43"/>
        <end position="69"/>
    </location>
</feature>
<dbReference type="GO" id="GO:0051087">
    <property type="term" value="F:protein-folding chaperone binding"/>
    <property type="evidence" value="ECO:0007669"/>
    <property type="project" value="InterPro"/>
</dbReference>
<dbReference type="AlphaFoldDB" id="H8WW63"/>
<dbReference type="HOGENOM" id="CLU_057217_0_0_1"/>
<dbReference type="CDD" id="cd00446">
    <property type="entry name" value="GrpE"/>
    <property type="match status" value="1"/>
</dbReference>
<evidence type="ECO:0000313" key="10">
    <source>
        <dbReference type="Proteomes" id="UP000005018"/>
    </source>
</evidence>
<dbReference type="GO" id="GO:0001405">
    <property type="term" value="C:PAM complex, Tim23 associated import motor"/>
    <property type="evidence" value="ECO:0007669"/>
    <property type="project" value="TreeGrafter"/>
</dbReference>
<keyword evidence="10" id="KW-1185">Reference proteome</keyword>
<dbReference type="InterPro" id="IPR000740">
    <property type="entry name" value="GrpE"/>
</dbReference>
<evidence type="ECO:0000256" key="3">
    <source>
        <dbReference type="ARBA" id="ARBA00022946"/>
    </source>
</evidence>
<dbReference type="Pfam" id="PF01025">
    <property type="entry name" value="GrpE"/>
    <property type="match status" value="1"/>
</dbReference>
<comment type="subcellular location">
    <subcellularLocation>
        <location evidence="1 6">Mitochondrion matrix</location>
    </subcellularLocation>
</comment>
<dbReference type="RefSeq" id="XP_003866127.1">
    <property type="nucleotide sequence ID" value="XM_003866079.1"/>
</dbReference>
<evidence type="ECO:0000256" key="8">
    <source>
        <dbReference type="SAM" id="MobiDB-lite"/>
    </source>
</evidence>
<dbReference type="HAMAP" id="MF_01151">
    <property type="entry name" value="GrpE"/>
    <property type="match status" value="1"/>
</dbReference>
<dbReference type="FunFam" id="2.30.22.10:FF:000002">
    <property type="entry name" value="GrpE protein homolog"/>
    <property type="match status" value="1"/>
</dbReference>
<protein>
    <recommendedName>
        <fullName evidence="6">GrpE protein homolog</fullName>
    </recommendedName>
</protein>
<dbReference type="PANTHER" id="PTHR21237">
    <property type="entry name" value="GRPE PROTEIN"/>
    <property type="match status" value="1"/>
</dbReference>
<sequence length="243" mass="27674">MQRALSQSIRRTVQSRVGLAPSALRYSVCVPRQQFVRFNSTKPEAKETTESTEKVAEEAKEKSETESAEKTNAGEATEDPEFKELREKLEKKDKDLALMKNHYAKARADFRSLQETTKKEVQNAKDFALQKLAKDLLESIDNFNLALDHVKEDTLKANEEVKNLYEGVDMTRNVFEKTLQKHGIEKIEPLGEKFDPNLHEATFEIAQPDKEPGSVFFVQQTGYTLNNRVLRPAKVGVVKSEDN</sequence>
<evidence type="ECO:0000256" key="6">
    <source>
        <dbReference type="RuleBase" id="RU000640"/>
    </source>
</evidence>
<evidence type="ECO:0000256" key="4">
    <source>
        <dbReference type="ARBA" id="ARBA00023128"/>
    </source>
</evidence>
<dbReference type="OrthoDB" id="201635at2759"/>
<reference evidence="9 10" key="1">
    <citation type="journal article" date="2012" name="PLoS ONE">
        <title>Sequence and analysis of the genome of the pathogenic yeast Candida orthopsilosis.</title>
        <authorList>
            <person name="Riccombeni A."/>
            <person name="Vidanes G."/>
            <person name="Proux-Wera E."/>
            <person name="Wolfe K.H."/>
            <person name="Butler G."/>
        </authorList>
    </citation>
    <scope>NUCLEOTIDE SEQUENCE [LARGE SCALE GENOMIC DNA]</scope>
    <source>
        <strain evidence="9 10">Co 90-125</strain>
    </source>
</reference>
<evidence type="ECO:0000256" key="5">
    <source>
        <dbReference type="ARBA" id="ARBA00023186"/>
    </source>
</evidence>
<evidence type="ECO:0000256" key="7">
    <source>
        <dbReference type="RuleBase" id="RU004478"/>
    </source>
</evidence>
<dbReference type="GO" id="GO:0030150">
    <property type="term" value="P:protein import into mitochondrial matrix"/>
    <property type="evidence" value="ECO:0007669"/>
    <property type="project" value="TreeGrafter"/>
</dbReference>
<dbReference type="PROSITE" id="PS01071">
    <property type="entry name" value="GRPE"/>
    <property type="match status" value="1"/>
</dbReference>
<keyword evidence="4 6" id="KW-0496">Mitochondrion</keyword>
<dbReference type="EMBL" id="HE681719">
    <property type="protein sequence ID" value="CCG20687.1"/>
    <property type="molecule type" value="Genomic_DNA"/>
</dbReference>
<keyword evidence="5 6" id="KW-0143">Chaperone</keyword>
<dbReference type="InterPro" id="IPR009012">
    <property type="entry name" value="GrpE_head"/>
</dbReference>
<accession>H8WW63</accession>
<dbReference type="Gene3D" id="3.90.20.20">
    <property type="match status" value="1"/>
</dbReference>
<proteinExistence type="inferred from homology"/>
<dbReference type="GO" id="GO:0042803">
    <property type="term" value="F:protein homodimerization activity"/>
    <property type="evidence" value="ECO:0007669"/>
    <property type="project" value="InterPro"/>
</dbReference>
<name>H8WW63_CANO9</name>
<dbReference type="GO" id="GO:0051082">
    <property type="term" value="F:unfolded protein binding"/>
    <property type="evidence" value="ECO:0007669"/>
    <property type="project" value="TreeGrafter"/>
</dbReference>
<evidence type="ECO:0000256" key="1">
    <source>
        <dbReference type="ARBA" id="ARBA00004305"/>
    </source>
</evidence>
<organism evidence="9 10">
    <name type="scientific">Candida orthopsilosis (strain 90-125)</name>
    <name type="common">Yeast</name>
    <dbReference type="NCBI Taxonomy" id="1136231"/>
    <lineage>
        <taxon>Eukaryota</taxon>
        <taxon>Fungi</taxon>
        <taxon>Dikarya</taxon>
        <taxon>Ascomycota</taxon>
        <taxon>Saccharomycotina</taxon>
        <taxon>Pichiomycetes</taxon>
        <taxon>Debaryomycetaceae</taxon>
        <taxon>Candida/Lodderomyces clade</taxon>
        <taxon>Candida</taxon>
    </lineage>
</organism>
<comment type="similarity">
    <text evidence="2 7">Belongs to the GrpE family.</text>
</comment>
<dbReference type="SUPFAM" id="SSF51064">
    <property type="entry name" value="Head domain of nucleotide exchange factor GrpE"/>
    <property type="match status" value="1"/>
</dbReference>
<dbReference type="Proteomes" id="UP000005018">
    <property type="component" value="Chromosome 1"/>
</dbReference>
<dbReference type="GO" id="GO:0006457">
    <property type="term" value="P:protein folding"/>
    <property type="evidence" value="ECO:0007669"/>
    <property type="project" value="InterPro"/>
</dbReference>
<dbReference type="FunFam" id="3.90.20.20:FF:000011">
    <property type="entry name" value="GrpE protein homolog"/>
    <property type="match status" value="1"/>
</dbReference>
<dbReference type="PANTHER" id="PTHR21237:SF23">
    <property type="entry name" value="GRPE PROTEIN HOMOLOG, MITOCHONDRIAL"/>
    <property type="match status" value="1"/>
</dbReference>
<gene>
    <name evidence="9" type="ORF">CORT_0A02980</name>
</gene>
<dbReference type="eggNOG" id="KOG3003">
    <property type="taxonomic scope" value="Eukaryota"/>
</dbReference>
<dbReference type="GeneID" id="14536924"/>
<dbReference type="KEGG" id="cot:CORT_0A02980"/>
<evidence type="ECO:0000313" key="9">
    <source>
        <dbReference type="EMBL" id="CCG20687.1"/>
    </source>
</evidence>
<evidence type="ECO:0000256" key="2">
    <source>
        <dbReference type="ARBA" id="ARBA00009054"/>
    </source>
</evidence>
<dbReference type="PRINTS" id="PR00773">
    <property type="entry name" value="GRPEPROTEIN"/>
</dbReference>
<keyword evidence="3" id="KW-0809">Transit peptide</keyword>
<dbReference type="Gene3D" id="2.30.22.10">
    <property type="entry name" value="Head domain of nucleotide exchange factor GrpE"/>
    <property type="match status" value="1"/>
</dbReference>
<feature type="region of interest" description="Disordered" evidence="8">
    <location>
        <begin position="39"/>
        <end position="82"/>
    </location>
</feature>